<dbReference type="AlphaFoldDB" id="A0A1V4SRI9"/>
<evidence type="ECO:0000313" key="2">
    <source>
        <dbReference type="Proteomes" id="UP000191448"/>
    </source>
</evidence>
<evidence type="ECO:0008006" key="3">
    <source>
        <dbReference type="Google" id="ProtNLM"/>
    </source>
</evidence>
<comment type="caution">
    <text evidence="1">The sequence shown here is derived from an EMBL/GenBank/DDBJ whole genome shotgun (WGS) entry which is preliminary data.</text>
</comment>
<organism evidence="1 2">
    <name type="scientific">Clostridium thermobutyricum DSM 4928</name>
    <dbReference type="NCBI Taxonomy" id="1121339"/>
    <lineage>
        <taxon>Bacteria</taxon>
        <taxon>Bacillati</taxon>
        <taxon>Bacillota</taxon>
        <taxon>Clostridia</taxon>
        <taxon>Eubacteriales</taxon>
        <taxon>Clostridiaceae</taxon>
        <taxon>Clostridium</taxon>
    </lineage>
</organism>
<accession>A0A1V4SRI9</accession>
<dbReference type="Proteomes" id="UP000191448">
    <property type="component" value="Unassembled WGS sequence"/>
</dbReference>
<name>A0A1V4SRI9_9CLOT</name>
<proteinExistence type="predicted"/>
<gene>
    <name evidence="1" type="ORF">CLTHE_27300</name>
</gene>
<dbReference type="OrthoDB" id="5393676at2"/>
<sequence length="211" mass="24853">MSKKILDFYKKIGGMDTKESLEKYLLFTLSPVIGGLKPSSTITLSYDKKEYSIWSNYKKEFLEILKLKEIVLRKGTKAEIILIYNEENLLNCINKKDNREFLNKLGYDLTLTLEENLDILVYRYEKYHCPHELGVFLGIPIEDVIDFMECSDKKCLMCGYWKVFNNYNNAKDIFNKYDISKNIMIKSIEENKALLNIVDMFNKNIKFSIKL</sequence>
<dbReference type="InterPro" id="IPR024523">
    <property type="entry name" value="DUF3793"/>
</dbReference>
<evidence type="ECO:0000313" key="1">
    <source>
        <dbReference type="EMBL" id="OPX46509.1"/>
    </source>
</evidence>
<protein>
    <recommendedName>
        <fullName evidence="3">DUF3793 domain-containing protein</fullName>
    </recommendedName>
</protein>
<dbReference type="Pfam" id="PF12672">
    <property type="entry name" value="DUF3793"/>
    <property type="match status" value="1"/>
</dbReference>
<dbReference type="RefSeq" id="WP_080023928.1">
    <property type="nucleotide sequence ID" value="NZ_LTAY01000081.1"/>
</dbReference>
<reference evidence="1 2" key="1">
    <citation type="submission" date="2016-02" db="EMBL/GenBank/DDBJ databases">
        <title>Genome sequence of Clostridium thermobutyricum DSM 4928.</title>
        <authorList>
            <person name="Poehlein A."/>
            <person name="Daniel R."/>
        </authorList>
    </citation>
    <scope>NUCLEOTIDE SEQUENCE [LARGE SCALE GENOMIC DNA]</scope>
    <source>
        <strain evidence="1 2">DSM 4928</strain>
    </source>
</reference>
<dbReference type="EMBL" id="LTAY01000081">
    <property type="protein sequence ID" value="OPX46509.1"/>
    <property type="molecule type" value="Genomic_DNA"/>
</dbReference>